<evidence type="ECO:0000259" key="5">
    <source>
        <dbReference type="Pfam" id="PF13407"/>
    </source>
</evidence>
<dbReference type="RefSeq" id="WP_120735786.1">
    <property type="nucleotide sequence ID" value="NZ_CP032568.1"/>
</dbReference>
<dbReference type="PANTHER" id="PTHR46847:SF1">
    <property type="entry name" value="D-ALLOSE-BINDING PERIPLASMIC PROTEIN-RELATED"/>
    <property type="match status" value="1"/>
</dbReference>
<accession>A0A386Z898</accession>
<keyword evidence="7" id="KW-1185">Reference proteome</keyword>
<organism evidence="6 7">
    <name type="scientific">Nocardia yunnanensis</name>
    <dbReference type="NCBI Taxonomy" id="2382165"/>
    <lineage>
        <taxon>Bacteria</taxon>
        <taxon>Bacillati</taxon>
        <taxon>Actinomycetota</taxon>
        <taxon>Actinomycetes</taxon>
        <taxon>Mycobacteriales</taxon>
        <taxon>Nocardiaceae</taxon>
        <taxon>Nocardia</taxon>
    </lineage>
</organism>
<proteinExistence type="inferred from homology"/>
<reference evidence="6 7" key="1">
    <citation type="submission" date="2018-09" db="EMBL/GenBank/DDBJ databases">
        <title>Nocardia yunnanensis sp. nov., an actinomycete isolated from a soil sample.</title>
        <authorList>
            <person name="Zhang J."/>
        </authorList>
    </citation>
    <scope>NUCLEOTIDE SEQUENCE [LARGE SCALE GENOMIC DNA]</scope>
    <source>
        <strain evidence="6 7">CFHS0054</strain>
    </source>
</reference>
<evidence type="ECO:0000256" key="3">
    <source>
        <dbReference type="ARBA" id="ARBA00022729"/>
    </source>
</evidence>
<dbReference type="Gene3D" id="3.40.50.2300">
    <property type="match status" value="2"/>
</dbReference>
<comment type="similarity">
    <text evidence="2">Belongs to the bacterial solute-binding protein 2 family.</text>
</comment>
<dbReference type="OrthoDB" id="9813037at2"/>
<dbReference type="Proteomes" id="UP000267164">
    <property type="component" value="Chromosome"/>
</dbReference>
<dbReference type="InterPro" id="IPR028082">
    <property type="entry name" value="Peripla_BP_I"/>
</dbReference>
<sequence>MRIRTVLAATFATVTAAAALAACGQEQTTSAPTPGAGGKPAVCLIMKSLANEYFQQMQTGAKAHVDQLGTLELRAAGIQNETDVDGQIALVDKCITQQVQAIVIAPADSKALVQSVVKASKAGIKVVNIDVALDPDALKSAGVDVPLVGPDNRAGAAQVGDVLAKSVGAGGKVVILEGNPGADNALQRKNGFNDTIAAAQLSLLDSKTAHWETDEAYTVFGNMLTSHPDIQGVMASNDSMALGAIKVIQERKAAVKVVTIDNIPAIKPYLQGGPVLATLDQFGSEQAADGIDVAMKLLGGQTVTGWQKTRMTVVTAGS</sequence>
<evidence type="ECO:0000256" key="1">
    <source>
        <dbReference type="ARBA" id="ARBA00004196"/>
    </source>
</evidence>
<feature type="signal peptide" evidence="4">
    <location>
        <begin position="1"/>
        <end position="21"/>
    </location>
</feature>
<dbReference type="SUPFAM" id="SSF53822">
    <property type="entry name" value="Periplasmic binding protein-like I"/>
    <property type="match status" value="1"/>
</dbReference>
<feature type="chain" id="PRO_5017256039" evidence="4">
    <location>
        <begin position="22"/>
        <end position="318"/>
    </location>
</feature>
<dbReference type="EMBL" id="CP032568">
    <property type="protein sequence ID" value="AYF73860.1"/>
    <property type="molecule type" value="Genomic_DNA"/>
</dbReference>
<comment type="subcellular location">
    <subcellularLocation>
        <location evidence="1">Cell envelope</location>
    </subcellularLocation>
</comment>
<protein>
    <submittedName>
        <fullName evidence="6">Sugar ABC transporter substrate-binding protein</fullName>
    </submittedName>
</protein>
<evidence type="ECO:0000313" key="7">
    <source>
        <dbReference type="Proteomes" id="UP000267164"/>
    </source>
</evidence>
<dbReference type="GO" id="GO:0030246">
    <property type="term" value="F:carbohydrate binding"/>
    <property type="evidence" value="ECO:0007669"/>
    <property type="project" value="UniProtKB-ARBA"/>
</dbReference>
<evidence type="ECO:0000256" key="2">
    <source>
        <dbReference type="ARBA" id="ARBA00007639"/>
    </source>
</evidence>
<dbReference type="AlphaFoldDB" id="A0A386Z898"/>
<feature type="domain" description="Periplasmic binding protein" evidence="5">
    <location>
        <begin position="43"/>
        <end position="301"/>
    </location>
</feature>
<dbReference type="KEGG" id="nyu:D7D52_08280"/>
<name>A0A386Z898_9NOCA</name>
<dbReference type="CDD" id="cd19970">
    <property type="entry name" value="PBP1_ABC_sugar_binding-like"/>
    <property type="match status" value="1"/>
</dbReference>
<dbReference type="GO" id="GO:0030313">
    <property type="term" value="C:cell envelope"/>
    <property type="evidence" value="ECO:0007669"/>
    <property type="project" value="UniProtKB-SubCell"/>
</dbReference>
<dbReference type="PROSITE" id="PS51257">
    <property type="entry name" value="PROKAR_LIPOPROTEIN"/>
    <property type="match status" value="1"/>
</dbReference>
<gene>
    <name evidence="6" type="ORF">D7D52_08280</name>
</gene>
<evidence type="ECO:0000313" key="6">
    <source>
        <dbReference type="EMBL" id="AYF73860.1"/>
    </source>
</evidence>
<dbReference type="PANTHER" id="PTHR46847">
    <property type="entry name" value="D-ALLOSE-BINDING PERIPLASMIC PROTEIN-RELATED"/>
    <property type="match status" value="1"/>
</dbReference>
<dbReference type="InterPro" id="IPR025997">
    <property type="entry name" value="SBP_2_dom"/>
</dbReference>
<dbReference type="Pfam" id="PF13407">
    <property type="entry name" value="Peripla_BP_4"/>
    <property type="match status" value="1"/>
</dbReference>
<keyword evidence="3 4" id="KW-0732">Signal</keyword>
<evidence type="ECO:0000256" key="4">
    <source>
        <dbReference type="SAM" id="SignalP"/>
    </source>
</evidence>